<protein>
    <submittedName>
        <fullName evidence="1">Uncharacterized protein</fullName>
    </submittedName>
</protein>
<accession>A0ACC0DKN8</accession>
<reference evidence="1 2" key="1">
    <citation type="journal article" date="2022" name="New Phytol.">
        <title>Ecological generalism drives hyperdiversity of secondary metabolite gene clusters in xylarialean endophytes.</title>
        <authorList>
            <person name="Franco M.E.E."/>
            <person name="Wisecaver J.H."/>
            <person name="Arnold A.E."/>
            <person name="Ju Y.M."/>
            <person name="Slot J.C."/>
            <person name="Ahrendt S."/>
            <person name="Moore L.P."/>
            <person name="Eastman K.E."/>
            <person name="Scott K."/>
            <person name="Konkel Z."/>
            <person name="Mondo S.J."/>
            <person name="Kuo A."/>
            <person name="Hayes R.D."/>
            <person name="Haridas S."/>
            <person name="Andreopoulos B."/>
            <person name="Riley R."/>
            <person name="LaButti K."/>
            <person name="Pangilinan J."/>
            <person name="Lipzen A."/>
            <person name="Amirebrahimi M."/>
            <person name="Yan J."/>
            <person name="Adam C."/>
            <person name="Keymanesh K."/>
            <person name="Ng V."/>
            <person name="Louie K."/>
            <person name="Northen T."/>
            <person name="Drula E."/>
            <person name="Henrissat B."/>
            <person name="Hsieh H.M."/>
            <person name="Youens-Clark K."/>
            <person name="Lutzoni F."/>
            <person name="Miadlikowska J."/>
            <person name="Eastwood D.C."/>
            <person name="Hamelin R.C."/>
            <person name="Grigoriev I.V."/>
            <person name="U'Ren J.M."/>
        </authorList>
    </citation>
    <scope>NUCLEOTIDE SEQUENCE [LARGE SCALE GENOMIC DNA]</scope>
    <source>
        <strain evidence="1 2">ER1909</strain>
    </source>
</reference>
<evidence type="ECO:0000313" key="2">
    <source>
        <dbReference type="Proteomes" id="UP001497680"/>
    </source>
</evidence>
<keyword evidence="2" id="KW-1185">Reference proteome</keyword>
<name>A0ACC0DKN8_9PEZI</name>
<dbReference type="Proteomes" id="UP001497680">
    <property type="component" value="Unassembled WGS sequence"/>
</dbReference>
<evidence type="ECO:0000313" key="1">
    <source>
        <dbReference type="EMBL" id="KAI6093407.1"/>
    </source>
</evidence>
<gene>
    <name evidence="1" type="ORF">F4821DRAFT_253384</name>
</gene>
<proteinExistence type="predicted"/>
<sequence>MVSANMTHSLGKRSYNPMLLGVAFGVFFAIGLVALFIGWMVGCWRYRRQKKQDAADVEAQPPIQMENRTQGPPPAPAPAQLSRADFDSFRFANARATPLPPTPAHTRQADPFDDENRMEDVDLSDLV</sequence>
<comment type="caution">
    <text evidence="1">The sequence shown here is derived from an EMBL/GenBank/DDBJ whole genome shotgun (WGS) entry which is preliminary data.</text>
</comment>
<dbReference type="EMBL" id="MU394281">
    <property type="protein sequence ID" value="KAI6093407.1"/>
    <property type="molecule type" value="Genomic_DNA"/>
</dbReference>
<organism evidence="1 2">
    <name type="scientific">Hypoxylon rubiginosum</name>
    <dbReference type="NCBI Taxonomy" id="110542"/>
    <lineage>
        <taxon>Eukaryota</taxon>
        <taxon>Fungi</taxon>
        <taxon>Dikarya</taxon>
        <taxon>Ascomycota</taxon>
        <taxon>Pezizomycotina</taxon>
        <taxon>Sordariomycetes</taxon>
        <taxon>Xylariomycetidae</taxon>
        <taxon>Xylariales</taxon>
        <taxon>Hypoxylaceae</taxon>
        <taxon>Hypoxylon</taxon>
    </lineage>
</organism>